<dbReference type="Proteomes" id="UP001254848">
    <property type="component" value="Unassembled WGS sequence"/>
</dbReference>
<keyword evidence="3" id="KW-1185">Reference proteome</keyword>
<accession>A0ABU3P4U1</accession>
<feature type="transmembrane region" description="Helical" evidence="1">
    <location>
        <begin position="66"/>
        <end position="84"/>
    </location>
</feature>
<evidence type="ECO:0000313" key="2">
    <source>
        <dbReference type="EMBL" id="MDT8904062.1"/>
    </source>
</evidence>
<keyword evidence="1" id="KW-1133">Transmembrane helix</keyword>
<dbReference type="EMBL" id="JAUOZS010000002">
    <property type="protein sequence ID" value="MDT8904062.1"/>
    <property type="molecule type" value="Genomic_DNA"/>
</dbReference>
<evidence type="ECO:0000256" key="1">
    <source>
        <dbReference type="SAM" id="Phobius"/>
    </source>
</evidence>
<feature type="transmembrane region" description="Helical" evidence="1">
    <location>
        <begin position="443"/>
        <end position="460"/>
    </location>
</feature>
<gene>
    <name evidence="2" type="ORF">Q4T40_22740</name>
</gene>
<dbReference type="RefSeq" id="WP_413782623.1">
    <property type="nucleotide sequence ID" value="NZ_JAUOZS010000002.1"/>
</dbReference>
<feature type="transmembrane region" description="Helical" evidence="1">
    <location>
        <begin position="128"/>
        <end position="155"/>
    </location>
</feature>
<sequence length="461" mass="48259">MTVALTAAHWLFLFWVLVVIVVMGFRKDPLIPCILGLLSVGWLVKGGVVGAFTTVFNSLIVAGNEFWGIIVVISLIVALSRLLSETGADYLVMSPAARLMVNADVAFWVVGLAMMFASWFFWPSPATALVGAILFPVAVRAGLPAIGVAMAMNLFGHGIALSTDFVIQGAPTITAKAAGFANPAPVISASVPLIITMGLVTTVAAFVLIKRDMKANGAAHKLEREALMSNTETKRELDWVSWFLAVVTPVAFALDVVAMLTLNLRGGDATALLGATALVILAVGCLLKFGMEGLEKITDYLRDGFMFGIKIFAPVIVIGGFFFMGKGDLAKAIFELKTATGFLEDFGVALSQTVPLNKPFVALVTLGTGIIVGLDGSGFSPLPLVGSVAATFDKAIALDKATLAALGQIAGVWTGGGTIIPWGLIPVAAITGVNPIELARRNFVPVVLGFVATTIVAIILL</sequence>
<feature type="transmembrane region" description="Helical" evidence="1">
    <location>
        <begin position="269"/>
        <end position="289"/>
    </location>
</feature>
<feature type="transmembrane region" description="Helical" evidence="1">
    <location>
        <begin position="6"/>
        <end position="25"/>
    </location>
</feature>
<feature type="transmembrane region" description="Helical" evidence="1">
    <location>
        <begin position="186"/>
        <end position="209"/>
    </location>
</feature>
<protein>
    <recommendedName>
        <fullName evidence="4">Transporter</fullName>
    </recommendedName>
</protein>
<evidence type="ECO:0008006" key="4">
    <source>
        <dbReference type="Google" id="ProtNLM"/>
    </source>
</evidence>
<keyword evidence="1" id="KW-0472">Membrane</keyword>
<feature type="transmembrane region" description="Helical" evidence="1">
    <location>
        <begin position="304"/>
        <end position="324"/>
    </location>
</feature>
<comment type="caution">
    <text evidence="2">The sequence shown here is derived from an EMBL/GenBank/DDBJ whole genome shotgun (WGS) entry which is preliminary data.</text>
</comment>
<reference evidence="2 3" key="1">
    <citation type="submission" date="2023-07" db="EMBL/GenBank/DDBJ databases">
        <title>The novel representative of Negativicutes class, Anaeroselena agilis gen. nov. sp. nov.</title>
        <authorList>
            <person name="Prokofeva M.I."/>
            <person name="Elcheninov A.G."/>
            <person name="Klyukina A."/>
            <person name="Kublanov I.V."/>
            <person name="Frolov E.N."/>
            <person name="Podosokorskaya O.A."/>
        </authorList>
    </citation>
    <scope>NUCLEOTIDE SEQUENCE [LARGE SCALE GENOMIC DNA]</scope>
    <source>
        <strain evidence="2 3">4137-cl</strain>
    </source>
</reference>
<proteinExistence type="predicted"/>
<evidence type="ECO:0000313" key="3">
    <source>
        <dbReference type="Proteomes" id="UP001254848"/>
    </source>
</evidence>
<name>A0ABU3P4U1_9FIRM</name>
<feature type="transmembrane region" description="Helical" evidence="1">
    <location>
        <begin position="37"/>
        <end position="60"/>
    </location>
</feature>
<organism evidence="2 3">
    <name type="scientific">Anaeroselena agilis</name>
    <dbReference type="NCBI Taxonomy" id="3063788"/>
    <lineage>
        <taxon>Bacteria</taxon>
        <taxon>Bacillati</taxon>
        <taxon>Bacillota</taxon>
        <taxon>Negativicutes</taxon>
        <taxon>Acetonemataceae</taxon>
        <taxon>Anaeroselena</taxon>
    </lineage>
</organism>
<feature type="transmembrane region" description="Helical" evidence="1">
    <location>
        <begin position="239"/>
        <end position="262"/>
    </location>
</feature>
<feature type="transmembrane region" description="Helical" evidence="1">
    <location>
        <begin position="105"/>
        <end position="122"/>
    </location>
</feature>
<keyword evidence="1" id="KW-0812">Transmembrane</keyword>